<protein>
    <recommendedName>
        <fullName evidence="1">Glycosyl transferase family 1 domain-containing protein</fullName>
    </recommendedName>
</protein>
<dbReference type="CDD" id="cd03801">
    <property type="entry name" value="GT4_PimA-like"/>
    <property type="match status" value="1"/>
</dbReference>
<dbReference type="InterPro" id="IPR050194">
    <property type="entry name" value="Glycosyltransferase_grp1"/>
</dbReference>
<proteinExistence type="predicted"/>
<sequence length="325" mass="36602">MKIIFLNPFSPDVISGGVKVTYQHAEILAQAGYDVMIYQPAGKPTWIEVSDHITVCDNFSAADDDILIFPEILADWLLEMAMTPFAGTKVLFCQNPFYLYSYRQSGQALHDMGFRHFIVPGNETAQSLKAVLRVPDVHIIPNSVDTKLFHPREKQLCITTNPRKWPAESVNSPLFFIIMCMLHLKYPETSNVPWNLLENCSQSEVADIMGKSAIFLALSRQEALPLTPLEAMASRCALVGFHGTGGKDYASHRNGHWFSPEQCEEVVDCLAQLIFEFKQRSPRIDRMLDNAEKTARQYSVSATRQAVLRVYGEICAEHSARCRAV</sequence>
<reference evidence="2 3" key="2">
    <citation type="journal article" date="2014" name="PLoS ONE">
        <title>Evolution of mitochondria reconstructed from the energy metabolism of living bacteria.</title>
        <authorList>
            <person name="Degli Esposti M."/>
            <person name="Chouaia B."/>
            <person name="Comandatore F."/>
            <person name="Crotti E."/>
            <person name="Sassera D."/>
            <person name="Lievens P.M."/>
            <person name="Daffonchio D."/>
            <person name="Bandi C."/>
        </authorList>
    </citation>
    <scope>NUCLEOTIDE SEQUENCE [LARGE SCALE GENOMIC DNA]</scope>
    <source>
        <strain evidence="2 3">SF2.1</strain>
    </source>
</reference>
<dbReference type="RefSeq" id="WP_023979500.1">
    <property type="nucleotide sequence ID" value="NZ_CBLX010000027.1"/>
</dbReference>
<evidence type="ECO:0000313" key="2">
    <source>
        <dbReference type="EMBL" id="CDG41182.1"/>
    </source>
</evidence>
<evidence type="ECO:0000313" key="3">
    <source>
        <dbReference type="Proteomes" id="UP000027583"/>
    </source>
</evidence>
<dbReference type="GO" id="GO:0016757">
    <property type="term" value="F:glycosyltransferase activity"/>
    <property type="evidence" value="ECO:0007669"/>
    <property type="project" value="InterPro"/>
</dbReference>
<feature type="domain" description="Glycosyl transferase family 1" evidence="1">
    <location>
        <begin position="197"/>
        <end position="274"/>
    </location>
</feature>
<dbReference type="Gene3D" id="3.40.50.2000">
    <property type="entry name" value="Glycogen Phosphorylase B"/>
    <property type="match status" value="1"/>
</dbReference>
<dbReference type="AlphaFoldDB" id="A0A060QMA4"/>
<gene>
    <name evidence="2" type="ORF">ASAP_3137</name>
</gene>
<dbReference type="EMBL" id="CBLX010000027">
    <property type="protein sequence ID" value="CDG41182.1"/>
    <property type="molecule type" value="Genomic_DNA"/>
</dbReference>
<dbReference type="PANTHER" id="PTHR45947">
    <property type="entry name" value="SULFOQUINOVOSYL TRANSFERASE SQD2"/>
    <property type="match status" value="1"/>
</dbReference>
<organism evidence="2 3">
    <name type="scientific">Asaia bogorensis</name>
    <dbReference type="NCBI Taxonomy" id="91915"/>
    <lineage>
        <taxon>Bacteria</taxon>
        <taxon>Pseudomonadati</taxon>
        <taxon>Pseudomonadota</taxon>
        <taxon>Alphaproteobacteria</taxon>
        <taxon>Acetobacterales</taxon>
        <taxon>Acetobacteraceae</taxon>
        <taxon>Asaia</taxon>
    </lineage>
</organism>
<dbReference type="Proteomes" id="UP000027583">
    <property type="component" value="Unassembled WGS sequence"/>
</dbReference>
<dbReference type="InterPro" id="IPR001296">
    <property type="entry name" value="Glyco_trans_1"/>
</dbReference>
<evidence type="ECO:0000259" key="1">
    <source>
        <dbReference type="Pfam" id="PF00534"/>
    </source>
</evidence>
<comment type="caution">
    <text evidence="2">The sequence shown here is derived from an EMBL/GenBank/DDBJ whole genome shotgun (WGS) entry which is preliminary data.</text>
</comment>
<dbReference type="SUPFAM" id="SSF53756">
    <property type="entry name" value="UDP-Glycosyltransferase/glycogen phosphorylase"/>
    <property type="match status" value="1"/>
</dbReference>
<dbReference type="Pfam" id="PF00534">
    <property type="entry name" value="Glycos_transf_1"/>
    <property type="match status" value="1"/>
</dbReference>
<accession>A0A060QMA4</accession>
<dbReference type="PANTHER" id="PTHR45947:SF3">
    <property type="entry name" value="SULFOQUINOVOSYL TRANSFERASE SQD2"/>
    <property type="match status" value="1"/>
</dbReference>
<dbReference type="eggNOG" id="COG0438">
    <property type="taxonomic scope" value="Bacteria"/>
</dbReference>
<reference evidence="2 3" key="1">
    <citation type="journal article" date="2014" name="Genome Biol. Evol.">
        <title>Acetic acid bacteria genomes reveal functional traits for adaptation to life in insect guts.</title>
        <authorList>
            <person name="Chouaia B."/>
            <person name="Gaiarsa S."/>
            <person name="Crotti E."/>
            <person name="Comandatore F."/>
            <person name="Degli Esposti M."/>
            <person name="Ricci I."/>
            <person name="Alma A."/>
            <person name="Favia G."/>
            <person name="Bandi C."/>
            <person name="Daffonchio D."/>
        </authorList>
    </citation>
    <scope>NUCLEOTIDE SEQUENCE [LARGE SCALE GENOMIC DNA]</scope>
    <source>
        <strain evidence="2 3">SF2.1</strain>
    </source>
</reference>
<name>A0A060QMA4_9PROT</name>